<sequence>MLRLRQGLLGLCAKNRAFSTFHRRKRKFDANNCDHNDFSIIGVICKLLKMRCALIWVNKPAIFVVIMVVRCMRICKYNARIAFACKDWAIGKSIWNRTHKNYAGS</sequence>
<accession>A0ABM6Q9N6</accession>
<organism evidence="1 2">
    <name type="scientific">Thalassospira marina</name>
    <dbReference type="NCBI Taxonomy" id="2048283"/>
    <lineage>
        <taxon>Bacteria</taxon>
        <taxon>Pseudomonadati</taxon>
        <taxon>Pseudomonadota</taxon>
        <taxon>Alphaproteobacteria</taxon>
        <taxon>Rhodospirillales</taxon>
        <taxon>Thalassospiraceae</taxon>
        <taxon>Thalassospira</taxon>
    </lineage>
</organism>
<name>A0ABM6Q9N6_9PROT</name>
<dbReference type="EMBL" id="CP024199">
    <property type="protein sequence ID" value="AUG53264.1"/>
    <property type="molecule type" value="Genomic_DNA"/>
</dbReference>
<evidence type="ECO:0000313" key="2">
    <source>
        <dbReference type="Proteomes" id="UP000233458"/>
    </source>
</evidence>
<evidence type="ECO:0000313" key="1">
    <source>
        <dbReference type="EMBL" id="AUG53264.1"/>
    </source>
</evidence>
<dbReference type="Proteomes" id="UP000233458">
    <property type="component" value="Chromosome"/>
</dbReference>
<reference evidence="1 2" key="1">
    <citation type="submission" date="2017-10" db="EMBL/GenBank/DDBJ databases">
        <title>Biodiversity and function of Thalassospira species in the particle-attached aromatic-hydrocarbon-degrading consortia from the surface seawater of the China South Sea.</title>
        <authorList>
            <person name="Dong C."/>
            <person name="Liu R."/>
            <person name="Shao Z."/>
        </authorList>
    </citation>
    <scope>NUCLEOTIDE SEQUENCE [LARGE SCALE GENOMIC DNA]</scope>
    <source>
        <strain evidence="1 2">CSC3H3</strain>
    </source>
</reference>
<proteinExistence type="predicted"/>
<protein>
    <submittedName>
        <fullName evidence="1">Uncharacterized protein</fullName>
    </submittedName>
</protein>
<gene>
    <name evidence="1" type="ORF">CSC3H3_11485</name>
</gene>
<keyword evidence="2" id="KW-1185">Reference proteome</keyword>